<gene>
    <name evidence="1" type="ORF">LCGC14_2935750</name>
</gene>
<evidence type="ECO:0000313" key="1">
    <source>
        <dbReference type="EMBL" id="KKK69264.1"/>
    </source>
</evidence>
<organism evidence="1">
    <name type="scientific">marine sediment metagenome</name>
    <dbReference type="NCBI Taxonomy" id="412755"/>
    <lineage>
        <taxon>unclassified sequences</taxon>
        <taxon>metagenomes</taxon>
        <taxon>ecological metagenomes</taxon>
    </lineage>
</organism>
<name>A0A0F8ZS55_9ZZZZ</name>
<protein>
    <submittedName>
        <fullName evidence="1">Uncharacterized protein</fullName>
    </submittedName>
</protein>
<accession>A0A0F8ZS55</accession>
<feature type="non-terminal residue" evidence="1">
    <location>
        <position position="85"/>
    </location>
</feature>
<sequence length="85" mass="9923">MTSRRLKLRNNKGELREEFEIGIYDDLGEWINDRIPPPPDGQLCEAEECVQLEGYVILKESDIESKRPLAASYFYVVKEDHVCYT</sequence>
<reference evidence="1" key="1">
    <citation type="journal article" date="2015" name="Nature">
        <title>Complex archaea that bridge the gap between prokaryotes and eukaryotes.</title>
        <authorList>
            <person name="Spang A."/>
            <person name="Saw J.H."/>
            <person name="Jorgensen S.L."/>
            <person name="Zaremba-Niedzwiedzka K."/>
            <person name="Martijn J."/>
            <person name="Lind A.E."/>
            <person name="van Eijk R."/>
            <person name="Schleper C."/>
            <person name="Guy L."/>
            <person name="Ettema T.J."/>
        </authorList>
    </citation>
    <scope>NUCLEOTIDE SEQUENCE</scope>
</reference>
<dbReference type="EMBL" id="LAZR01058733">
    <property type="protein sequence ID" value="KKK69264.1"/>
    <property type="molecule type" value="Genomic_DNA"/>
</dbReference>
<proteinExistence type="predicted"/>
<dbReference type="AlphaFoldDB" id="A0A0F8ZS55"/>
<comment type="caution">
    <text evidence="1">The sequence shown here is derived from an EMBL/GenBank/DDBJ whole genome shotgun (WGS) entry which is preliminary data.</text>
</comment>